<keyword evidence="3" id="KW-1185">Reference proteome</keyword>
<dbReference type="AlphaFoldDB" id="A0AB34J834"/>
<proteinExistence type="predicted"/>
<feature type="region of interest" description="Disordered" evidence="1">
    <location>
        <begin position="98"/>
        <end position="117"/>
    </location>
</feature>
<organism evidence="2 3">
    <name type="scientific">Prymnesium parvum</name>
    <name type="common">Toxic golden alga</name>
    <dbReference type="NCBI Taxonomy" id="97485"/>
    <lineage>
        <taxon>Eukaryota</taxon>
        <taxon>Haptista</taxon>
        <taxon>Haptophyta</taxon>
        <taxon>Prymnesiophyceae</taxon>
        <taxon>Prymnesiales</taxon>
        <taxon>Prymnesiaceae</taxon>
        <taxon>Prymnesium</taxon>
    </lineage>
</organism>
<name>A0AB34J834_PRYPA</name>
<evidence type="ECO:0000313" key="3">
    <source>
        <dbReference type="Proteomes" id="UP001515480"/>
    </source>
</evidence>
<evidence type="ECO:0000256" key="1">
    <source>
        <dbReference type="SAM" id="MobiDB-lite"/>
    </source>
</evidence>
<accession>A0AB34J834</accession>
<comment type="caution">
    <text evidence="2">The sequence shown here is derived from an EMBL/GenBank/DDBJ whole genome shotgun (WGS) entry which is preliminary data.</text>
</comment>
<protein>
    <submittedName>
        <fullName evidence="2">Uncharacterized protein</fullName>
    </submittedName>
</protein>
<reference evidence="2 3" key="1">
    <citation type="journal article" date="2024" name="Science">
        <title>Giant polyketide synthase enzymes in the biosynthesis of giant marine polyether toxins.</title>
        <authorList>
            <person name="Fallon T.R."/>
            <person name="Shende V.V."/>
            <person name="Wierzbicki I.H."/>
            <person name="Pendleton A.L."/>
            <person name="Watervoot N.F."/>
            <person name="Auber R.P."/>
            <person name="Gonzalez D.J."/>
            <person name="Wisecaver J.H."/>
            <person name="Moore B.S."/>
        </authorList>
    </citation>
    <scope>NUCLEOTIDE SEQUENCE [LARGE SCALE GENOMIC DNA]</scope>
    <source>
        <strain evidence="2 3">12B1</strain>
    </source>
</reference>
<gene>
    <name evidence="2" type="ORF">AB1Y20_002140</name>
</gene>
<feature type="region of interest" description="Disordered" evidence="1">
    <location>
        <begin position="59"/>
        <end position="91"/>
    </location>
</feature>
<dbReference type="EMBL" id="JBGBPQ010000011">
    <property type="protein sequence ID" value="KAL1515518.1"/>
    <property type="molecule type" value="Genomic_DNA"/>
</dbReference>
<sequence>MEGLCGEPLASLAATLARGDRAALADELRQLGVTTVGARARLEGELIRAASAAEARRAFRESTNREGSELTLREGSELTHRDGSELTLHEGNELTLREGSELTHRDGSELTLRDGSELTLREGDVTSAARCGGAATAGAPLLSPPAGWPSCYERARSGLKPFVAERLRGARVRLCARLSSQNAAPLAAVPLSATDARENARRVYAATGWQVLRGYAVFQLAARAEEREAAGEGSAVFVGRAWWWNVKPNGAWVDATPRGYDYPLVLVESAHDVASPAASVAEWEDQSKPAEGALHAAALSAEQQLFSLAVPMVVQVGEGLCNRLRALLSYREVALSQGRPLLVVWAVDAFCNGRFQDVFEPLPGKHVVYGSSSRLHGTK</sequence>
<dbReference type="Proteomes" id="UP001515480">
    <property type="component" value="Unassembled WGS sequence"/>
</dbReference>
<evidence type="ECO:0000313" key="2">
    <source>
        <dbReference type="EMBL" id="KAL1515518.1"/>
    </source>
</evidence>